<dbReference type="PANTHER" id="PTHR46769">
    <property type="entry name" value="POLYCYSTIC KIDNEY AND HEPATIC DISEASE 1 (AUTOSOMAL RECESSIVE)-LIKE 1"/>
    <property type="match status" value="1"/>
</dbReference>
<dbReference type="PANTHER" id="PTHR46769:SF2">
    <property type="entry name" value="FIBROCYSTIN-L ISOFORM 2 PRECURSOR-RELATED"/>
    <property type="match status" value="1"/>
</dbReference>
<evidence type="ECO:0000256" key="1">
    <source>
        <dbReference type="ARBA" id="ARBA00022729"/>
    </source>
</evidence>
<dbReference type="SUPFAM" id="SSF81296">
    <property type="entry name" value="E set domains"/>
    <property type="match status" value="5"/>
</dbReference>
<reference evidence="5 6" key="1">
    <citation type="submission" date="2019-01" db="EMBL/GenBank/DDBJ databases">
        <title>Lujinxingia litoralis gen. nov., sp. nov. and Lujinxingia sediminis gen. nov., sp. nov., new members in the order Bradymonadales, isolated from coastal sediment.</title>
        <authorList>
            <person name="Li C.-M."/>
        </authorList>
    </citation>
    <scope>NUCLEOTIDE SEQUENCE [LARGE SCALE GENOMIC DNA]</scope>
    <source>
        <strain evidence="5 6">SEH01</strain>
    </source>
</reference>
<dbReference type="InterPro" id="IPR002909">
    <property type="entry name" value="IPT_dom"/>
</dbReference>
<dbReference type="InterPro" id="IPR052387">
    <property type="entry name" value="Fibrocystin"/>
</dbReference>
<protein>
    <recommendedName>
        <fullName evidence="4">IPT/TIG domain-containing protein</fullName>
    </recommendedName>
</protein>
<name>A0ABY0CUM0_9DELT</name>
<comment type="caution">
    <text evidence="5">The sequence shown here is derived from an EMBL/GenBank/DDBJ whole genome shotgun (WGS) entry which is preliminary data.</text>
</comment>
<keyword evidence="1 3" id="KW-0732">Signal</keyword>
<evidence type="ECO:0000313" key="6">
    <source>
        <dbReference type="Proteomes" id="UP000282926"/>
    </source>
</evidence>
<feature type="region of interest" description="Disordered" evidence="2">
    <location>
        <begin position="35"/>
        <end position="97"/>
    </location>
</feature>
<proteinExistence type="predicted"/>
<dbReference type="PROSITE" id="PS51257">
    <property type="entry name" value="PROKAR_LIPOPROTEIN"/>
    <property type="match status" value="1"/>
</dbReference>
<gene>
    <name evidence="5" type="ORF">EA187_10100</name>
</gene>
<dbReference type="CDD" id="cd00102">
    <property type="entry name" value="IPT"/>
    <property type="match status" value="3"/>
</dbReference>
<feature type="domain" description="IPT/TIG" evidence="4">
    <location>
        <begin position="355"/>
        <end position="438"/>
    </location>
</feature>
<accession>A0ABY0CUM0</accession>
<feature type="signal peptide" evidence="3">
    <location>
        <begin position="1"/>
        <end position="25"/>
    </location>
</feature>
<dbReference type="Gene3D" id="2.60.40.10">
    <property type="entry name" value="Immunoglobulins"/>
    <property type="match status" value="6"/>
</dbReference>
<dbReference type="SMART" id="SM00429">
    <property type="entry name" value="IPT"/>
    <property type="match status" value="5"/>
</dbReference>
<feature type="domain" description="IPT/TIG" evidence="4">
    <location>
        <begin position="99"/>
        <end position="181"/>
    </location>
</feature>
<dbReference type="InterPro" id="IPR014756">
    <property type="entry name" value="Ig_E-set"/>
</dbReference>
<feature type="chain" id="PRO_5046366906" description="IPT/TIG domain-containing protein" evidence="3">
    <location>
        <begin position="26"/>
        <end position="1039"/>
    </location>
</feature>
<feature type="compositionally biased region" description="Acidic residues" evidence="2">
    <location>
        <begin position="41"/>
        <end position="76"/>
    </location>
</feature>
<evidence type="ECO:0000259" key="4">
    <source>
        <dbReference type="SMART" id="SM00429"/>
    </source>
</evidence>
<feature type="domain" description="IPT/TIG" evidence="4">
    <location>
        <begin position="523"/>
        <end position="605"/>
    </location>
</feature>
<feature type="domain" description="IPT/TIG" evidence="4">
    <location>
        <begin position="183"/>
        <end position="265"/>
    </location>
</feature>
<dbReference type="Proteomes" id="UP000282926">
    <property type="component" value="Unassembled WGS sequence"/>
</dbReference>
<dbReference type="EMBL" id="SADD01000004">
    <property type="protein sequence ID" value="RVU44879.1"/>
    <property type="molecule type" value="Genomic_DNA"/>
</dbReference>
<dbReference type="Pfam" id="PF01833">
    <property type="entry name" value="TIG"/>
    <property type="match status" value="6"/>
</dbReference>
<evidence type="ECO:0000256" key="2">
    <source>
        <dbReference type="SAM" id="MobiDB-lite"/>
    </source>
</evidence>
<feature type="domain" description="IPT/TIG" evidence="4">
    <location>
        <begin position="272"/>
        <end position="350"/>
    </location>
</feature>
<dbReference type="InterPro" id="IPR013783">
    <property type="entry name" value="Ig-like_fold"/>
</dbReference>
<keyword evidence="6" id="KW-1185">Reference proteome</keyword>
<evidence type="ECO:0000313" key="5">
    <source>
        <dbReference type="EMBL" id="RVU44879.1"/>
    </source>
</evidence>
<dbReference type="RefSeq" id="WP_127780186.1">
    <property type="nucleotide sequence ID" value="NZ_SADD01000004.1"/>
</dbReference>
<sequence length="1039" mass="108832">MRHHCFPLRQLIGLAFCVALLGACGDDVVEDPADSGLADVDVTDTGDTSDPEDAPDVEPDASDADLDADTQPDGSDDTGPLTPDTDLEPDADVEPPPTEVLLESITPARGPLAGGTPFVVRGEGFSEETRVFFDIVDVEVDLIDGALTGTTPPGAGVGPATLRVIDPVLGEDALVNGFTYFEDLSFSSVQPARIATSGGAELSVRGRGFSPETRVSLGGNTALRHTFISSELLRIIAPPGIAGPADLRLTNPDASLTAPNALLYVASVDLGRVEPSYGDAAGDELVTIYGAGFAETMEVYFDNARATLEAVASDGSSATLRTPGGAPGSVDLRVELEGDGAYLADAFYYLSSESTFGVDALRPDSGSSLGGDEVLIFGGGLDATGLQVSFGGEVATLVEQSANLVRVLTPPGAPGVVDLSLSADGQPDLVLPDAFTYGAPLSLDALTPASGDIAGGYPLTLTGAGLTGTTEVRLGGLSQNFTVHDDTSLTIHVGPGAPGPASLDLIRADARATLDDAFTFTEDLAIWGFEPTRGAVAGNTYIIVRGQGFAPDTELTFGGAPATDITPIDANTLALRTPPGSTGEVEVRATQGAQEAVAPEPFSYFNPGARFGGAWGPPVNGSVNVTVFTHDGRPVEGAFVMLSTNANTPYTGATNAAGMVTLSGPDVYGEQTVTATAPEHSAATAQRVDAENITLFLHPPSSDGDGSFPPGPPTALFRGEVLGLDKVGIPDPDEILMAQVFSTRPSMRAQIPSPGSNSVIFEEGEFEITTRVGDLALVALGGLYNTRTQEFRPLRMGLARYLFAADSQSYEVDIDLTIPLNASTRFKFIAPPVLEPGPSTHRVNLYLDLGYDGVFGPMRSYSSTEDLIEADRIANLRGELADASYSVTARIDNNGRLPLVETYAYELTELARTHDLDALPAPLDFITPIQGGRPANGLVQWEHIGSTLPDLHYVFLEDFQGTVVWEAFVAGEATGLRFPEFPDFSHLPPEERPVPYPGGTYFLVVYGIKKEGVSADNFAYSVLNGDWQGVAVNEVLMTF</sequence>
<evidence type="ECO:0000256" key="3">
    <source>
        <dbReference type="SAM" id="SignalP"/>
    </source>
</evidence>
<organism evidence="5 6">
    <name type="scientific">Lujinxingia sediminis</name>
    <dbReference type="NCBI Taxonomy" id="2480984"/>
    <lineage>
        <taxon>Bacteria</taxon>
        <taxon>Deltaproteobacteria</taxon>
        <taxon>Bradymonadales</taxon>
        <taxon>Lujinxingiaceae</taxon>
        <taxon>Lujinxingia</taxon>
    </lineage>
</organism>